<name>A0A699UXR8_TANCI</name>
<sequence>GSVAHGNFVPVNPTGTSGNCPKSGIKYLPKDISTTPQANEAVTRVHRRN</sequence>
<evidence type="ECO:0000313" key="2">
    <source>
        <dbReference type="EMBL" id="GFD26049.1"/>
    </source>
</evidence>
<proteinExistence type="predicted"/>
<evidence type="ECO:0000256" key="1">
    <source>
        <dbReference type="SAM" id="MobiDB-lite"/>
    </source>
</evidence>
<dbReference type="AlphaFoldDB" id="A0A699UXR8"/>
<comment type="caution">
    <text evidence="2">The sequence shown here is derived from an EMBL/GenBank/DDBJ whole genome shotgun (WGS) entry which is preliminary data.</text>
</comment>
<accession>A0A699UXR8</accession>
<protein>
    <submittedName>
        <fullName evidence="2">Uncharacterized protein</fullName>
    </submittedName>
</protein>
<dbReference type="EMBL" id="BKCJ011365414">
    <property type="protein sequence ID" value="GFD26049.1"/>
    <property type="molecule type" value="Genomic_DNA"/>
</dbReference>
<feature type="non-terminal residue" evidence="2">
    <location>
        <position position="1"/>
    </location>
</feature>
<feature type="region of interest" description="Disordered" evidence="1">
    <location>
        <begin position="1"/>
        <end position="49"/>
    </location>
</feature>
<organism evidence="2">
    <name type="scientific">Tanacetum cinerariifolium</name>
    <name type="common">Dalmatian daisy</name>
    <name type="synonym">Chrysanthemum cinerariifolium</name>
    <dbReference type="NCBI Taxonomy" id="118510"/>
    <lineage>
        <taxon>Eukaryota</taxon>
        <taxon>Viridiplantae</taxon>
        <taxon>Streptophyta</taxon>
        <taxon>Embryophyta</taxon>
        <taxon>Tracheophyta</taxon>
        <taxon>Spermatophyta</taxon>
        <taxon>Magnoliopsida</taxon>
        <taxon>eudicotyledons</taxon>
        <taxon>Gunneridae</taxon>
        <taxon>Pentapetalae</taxon>
        <taxon>asterids</taxon>
        <taxon>campanulids</taxon>
        <taxon>Asterales</taxon>
        <taxon>Asteraceae</taxon>
        <taxon>Asteroideae</taxon>
        <taxon>Anthemideae</taxon>
        <taxon>Anthemidinae</taxon>
        <taxon>Tanacetum</taxon>
    </lineage>
</organism>
<reference evidence="2" key="1">
    <citation type="journal article" date="2019" name="Sci. Rep.">
        <title>Draft genome of Tanacetum cinerariifolium, the natural source of mosquito coil.</title>
        <authorList>
            <person name="Yamashiro T."/>
            <person name="Shiraishi A."/>
            <person name="Satake H."/>
            <person name="Nakayama K."/>
        </authorList>
    </citation>
    <scope>NUCLEOTIDE SEQUENCE</scope>
</reference>
<gene>
    <name evidence="2" type="ORF">Tci_898018</name>
</gene>